<dbReference type="Proteomes" id="UP000799777">
    <property type="component" value="Unassembled WGS sequence"/>
</dbReference>
<dbReference type="AlphaFoldDB" id="A0A9P4GW54"/>
<organism evidence="2 3">
    <name type="scientific">Setomelanomma holmii</name>
    <dbReference type="NCBI Taxonomy" id="210430"/>
    <lineage>
        <taxon>Eukaryota</taxon>
        <taxon>Fungi</taxon>
        <taxon>Dikarya</taxon>
        <taxon>Ascomycota</taxon>
        <taxon>Pezizomycotina</taxon>
        <taxon>Dothideomycetes</taxon>
        <taxon>Pleosporomycetidae</taxon>
        <taxon>Pleosporales</taxon>
        <taxon>Pleosporineae</taxon>
        <taxon>Phaeosphaeriaceae</taxon>
        <taxon>Setomelanomma</taxon>
    </lineage>
</organism>
<sequence>TVQQIMVLKDAISHEEKETISLLDSDTDDDEASYDEITDLFKPLIPVLAGTSTMQDIGEDTIEVSNEIDDLPPQKRQRPARYRD</sequence>
<gene>
    <name evidence="2" type="ORF">EK21DRAFT_82353</name>
</gene>
<feature type="non-terminal residue" evidence="2">
    <location>
        <position position="1"/>
    </location>
</feature>
<feature type="compositionally biased region" description="Basic residues" evidence="1">
    <location>
        <begin position="75"/>
        <end position="84"/>
    </location>
</feature>
<keyword evidence="3" id="KW-1185">Reference proteome</keyword>
<accession>A0A9P4GW54</accession>
<evidence type="ECO:0000313" key="3">
    <source>
        <dbReference type="Proteomes" id="UP000799777"/>
    </source>
</evidence>
<dbReference type="EMBL" id="ML978436">
    <property type="protein sequence ID" value="KAF2022809.1"/>
    <property type="molecule type" value="Genomic_DNA"/>
</dbReference>
<proteinExistence type="predicted"/>
<evidence type="ECO:0000256" key="1">
    <source>
        <dbReference type="SAM" id="MobiDB-lite"/>
    </source>
</evidence>
<name>A0A9P4GW54_9PLEO</name>
<reference evidence="2" key="1">
    <citation type="journal article" date="2020" name="Stud. Mycol.">
        <title>101 Dothideomycetes genomes: a test case for predicting lifestyles and emergence of pathogens.</title>
        <authorList>
            <person name="Haridas S."/>
            <person name="Albert R."/>
            <person name="Binder M."/>
            <person name="Bloem J."/>
            <person name="Labutti K."/>
            <person name="Salamov A."/>
            <person name="Andreopoulos B."/>
            <person name="Baker S."/>
            <person name="Barry K."/>
            <person name="Bills G."/>
            <person name="Bluhm B."/>
            <person name="Cannon C."/>
            <person name="Castanera R."/>
            <person name="Culley D."/>
            <person name="Daum C."/>
            <person name="Ezra D."/>
            <person name="Gonzalez J."/>
            <person name="Henrissat B."/>
            <person name="Kuo A."/>
            <person name="Liang C."/>
            <person name="Lipzen A."/>
            <person name="Lutzoni F."/>
            <person name="Magnuson J."/>
            <person name="Mondo S."/>
            <person name="Nolan M."/>
            <person name="Ohm R."/>
            <person name="Pangilinan J."/>
            <person name="Park H.-J."/>
            <person name="Ramirez L."/>
            <person name="Alfaro M."/>
            <person name="Sun H."/>
            <person name="Tritt A."/>
            <person name="Yoshinaga Y."/>
            <person name="Zwiers L.-H."/>
            <person name="Turgeon B."/>
            <person name="Goodwin S."/>
            <person name="Spatafora J."/>
            <person name="Crous P."/>
            <person name="Grigoriev I."/>
        </authorList>
    </citation>
    <scope>NUCLEOTIDE SEQUENCE</scope>
    <source>
        <strain evidence="2">CBS 110217</strain>
    </source>
</reference>
<evidence type="ECO:0000313" key="2">
    <source>
        <dbReference type="EMBL" id="KAF2022809.1"/>
    </source>
</evidence>
<feature type="region of interest" description="Disordered" evidence="1">
    <location>
        <begin position="64"/>
        <end position="84"/>
    </location>
</feature>
<comment type="caution">
    <text evidence="2">The sequence shown here is derived from an EMBL/GenBank/DDBJ whole genome shotgun (WGS) entry which is preliminary data.</text>
</comment>
<protein>
    <submittedName>
        <fullName evidence="2">Uncharacterized protein</fullName>
    </submittedName>
</protein>